<dbReference type="PANTHER" id="PTHR22435">
    <property type="entry name" value="CHROMOSOME 6 OPEN READING FRAME 222"/>
    <property type="match status" value="1"/>
</dbReference>
<feature type="compositionally biased region" description="Polar residues" evidence="1">
    <location>
        <begin position="526"/>
        <end position="547"/>
    </location>
</feature>
<gene>
    <name evidence="2" type="ORF">LYPA_23C017066</name>
</gene>
<accession>A0A485MIM3</accession>
<evidence type="ECO:0008006" key="4">
    <source>
        <dbReference type="Google" id="ProtNLM"/>
    </source>
</evidence>
<keyword evidence="3" id="KW-1185">Reference proteome</keyword>
<dbReference type="InterPro" id="IPR031362">
    <property type="entry name" value="BNIP5"/>
</dbReference>
<reference evidence="2 3" key="1">
    <citation type="submission" date="2019-01" db="EMBL/GenBank/DDBJ databases">
        <authorList>
            <person name="Alioto T."/>
            <person name="Alioto T."/>
        </authorList>
    </citation>
    <scope>NUCLEOTIDE SEQUENCE [LARGE SCALE GENOMIC DNA]</scope>
</reference>
<dbReference type="PANTHER" id="PTHR22435:SF0">
    <property type="entry name" value="PROTEIN BNIP5"/>
    <property type="match status" value="1"/>
</dbReference>
<sequence>MTAFKQIIAPLFPVAGKCAMSPPPPTPGANAMEPRKHLSGRRARSLDRSQSPKKVRRCFSLPTTPSRRMLHQAASDGSRCPQSPAQSVEAQDAKATAPSLEETREFLPTDQRLPQDTKKEKTQRRGQQGWLKTLMNFLLRTGPEEPKEKASRKAKGKEGLPKPAETPEAPGETAPRKKAHDKKASRKKHSHKKHVAEETKGAQDQEAEGQEIGLPKMAAAPRPEEADLGPAPKGGKGSGLHQSLLIEAGGPAASEVSSQATGHRPEEELRKLDQDKIIKMIVEFLQKVGDQWEEEQLQAPQPEVVVQIPVSFDRKKFQEKKSSFKRAFSHKKHGSEEAKRAGPADVSSPESRPPKRPSFLPLCVGGHQPSTSSSPGLEEPKVQEVLPTNSGGLSPLELSTPAGSQGPEEDLQANRALEFREFIQKIIALLQDAEEQGGELRVQEPEVAVENLSPPYRRRSQEKKSSLRKAFSYKRHGPKEPRRAGAAGAASPESRPPKRPSFLPLCVGGHQPSTSNSPDLEDVEFQESSPAEETPVGSSDAPSQTRSHQPEGGPQPDGVFESKELVIQNLVALLQEVDGQLGEQIRRHPSFKRFFYKVSDSSLRKLAATLHSQKARSPELGRNLTKRPYQLAFGLTNKFASSNSHAVFSLMGLCYSHASYTRFPYREAQQNITNPESQSPD</sequence>
<feature type="compositionally biased region" description="Basic and acidic residues" evidence="1">
    <location>
        <begin position="142"/>
        <end position="160"/>
    </location>
</feature>
<feature type="region of interest" description="Disordered" evidence="1">
    <location>
        <begin position="17"/>
        <end position="273"/>
    </location>
</feature>
<feature type="compositionally biased region" description="Low complexity" evidence="1">
    <location>
        <begin position="484"/>
        <end position="493"/>
    </location>
</feature>
<dbReference type="EMBL" id="CAAGRJ010000502">
    <property type="protein sequence ID" value="VFV18012.1"/>
    <property type="molecule type" value="Genomic_DNA"/>
</dbReference>
<feature type="compositionally biased region" description="Basic and acidic residues" evidence="1">
    <location>
        <begin position="263"/>
        <end position="273"/>
    </location>
</feature>
<feature type="region of interest" description="Disordered" evidence="1">
    <location>
        <begin position="316"/>
        <end position="413"/>
    </location>
</feature>
<feature type="compositionally biased region" description="Basic and acidic residues" evidence="1">
    <location>
        <begin position="101"/>
        <end position="120"/>
    </location>
</feature>
<evidence type="ECO:0000313" key="3">
    <source>
        <dbReference type="Proteomes" id="UP000386466"/>
    </source>
</evidence>
<dbReference type="Proteomes" id="UP000386466">
    <property type="component" value="Unassembled WGS sequence"/>
</dbReference>
<name>A0A485MIM3_LYNPA</name>
<evidence type="ECO:0000313" key="2">
    <source>
        <dbReference type="EMBL" id="VFV18012.1"/>
    </source>
</evidence>
<organism evidence="2 3">
    <name type="scientific">Lynx pardinus</name>
    <name type="common">Iberian lynx</name>
    <name type="synonym">Felis pardina</name>
    <dbReference type="NCBI Taxonomy" id="191816"/>
    <lineage>
        <taxon>Eukaryota</taxon>
        <taxon>Metazoa</taxon>
        <taxon>Chordata</taxon>
        <taxon>Craniata</taxon>
        <taxon>Vertebrata</taxon>
        <taxon>Euteleostomi</taxon>
        <taxon>Mammalia</taxon>
        <taxon>Eutheria</taxon>
        <taxon>Laurasiatheria</taxon>
        <taxon>Carnivora</taxon>
        <taxon>Feliformia</taxon>
        <taxon>Felidae</taxon>
        <taxon>Felinae</taxon>
        <taxon>Lynx</taxon>
    </lineage>
</organism>
<dbReference type="AlphaFoldDB" id="A0A485MIM3"/>
<feature type="region of interest" description="Disordered" evidence="1">
    <location>
        <begin position="436"/>
        <end position="559"/>
    </location>
</feature>
<dbReference type="Pfam" id="PF15661">
    <property type="entry name" value="CF222"/>
    <property type="match status" value="1"/>
</dbReference>
<feature type="compositionally biased region" description="Basic residues" evidence="1">
    <location>
        <begin position="323"/>
        <end position="333"/>
    </location>
</feature>
<evidence type="ECO:0000256" key="1">
    <source>
        <dbReference type="SAM" id="MobiDB-lite"/>
    </source>
</evidence>
<protein>
    <recommendedName>
        <fullName evidence="4">BCL2 interacting protein 5</fullName>
    </recommendedName>
</protein>
<proteinExistence type="predicted"/>
<feature type="compositionally biased region" description="Basic residues" evidence="1">
    <location>
        <begin position="176"/>
        <end position="194"/>
    </location>
</feature>
<feature type="compositionally biased region" description="Polar residues" evidence="1">
    <location>
        <begin position="80"/>
        <end position="89"/>
    </location>
</feature>